<dbReference type="EMBL" id="UYSU01047844">
    <property type="protein sequence ID" value="VDM05903.1"/>
    <property type="molecule type" value="Genomic_DNA"/>
</dbReference>
<name>A0A183TSR9_SCHSO</name>
<organism evidence="3">
    <name type="scientific">Schistocephalus solidus</name>
    <name type="common">Tapeworm</name>
    <dbReference type="NCBI Taxonomy" id="70667"/>
    <lineage>
        <taxon>Eukaryota</taxon>
        <taxon>Metazoa</taxon>
        <taxon>Spiralia</taxon>
        <taxon>Lophotrochozoa</taxon>
        <taxon>Platyhelminthes</taxon>
        <taxon>Cestoda</taxon>
        <taxon>Eucestoda</taxon>
        <taxon>Diphyllobothriidea</taxon>
        <taxon>Diphyllobothriidae</taxon>
        <taxon>Schistocephalus</taxon>
    </lineage>
</organism>
<reference evidence="3" key="1">
    <citation type="submission" date="2016-06" db="UniProtKB">
        <authorList>
            <consortium name="WormBaseParasite"/>
        </authorList>
    </citation>
    <scope>IDENTIFICATION</scope>
</reference>
<gene>
    <name evidence="1" type="ORF">SSLN_LOCUS19517</name>
</gene>
<accession>A0A183TSR9</accession>
<reference evidence="1 2" key="2">
    <citation type="submission" date="2018-11" db="EMBL/GenBank/DDBJ databases">
        <authorList>
            <consortium name="Pathogen Informatics"/>
        </authorList>
    </citation>
    <scope>NUCLEOTIDE SEQUENCE [LARGE SCALE GENOMIC DNA]</scope>
    <source>
        <strain evidence="1 2">NST_G2</strain>
    </source>
</reference>
<keyword evidence="2" id="KW-1185">Reference proteome</keyword>
<evidence type="ECO:0000313" key="2">
    <source>
        <dbReference type="Proteomes" id="UP000275846"/>
    </source>
</evidence>
<dbReference type="OrthoDB" id="418748at2759"/>
<protein>
    <submittedName>
        <fullName evidence="1 3">Uncharacterized protein</fullName>
    </submittedName>
</protein>
<dbReference type="WBParaSite" id="SSLN_0002024701-mRNA-1">
    <property type="protein sequence ID" value="SSLN_0002024701-mRNA-1"/>
    <property type="gene ID" value="SSLN_0002024701"/>
</dbReference>
<dbReference type="Proteomes" id="UP000275846">
    <property type="component" value="Unassembled WGS sequence"/>
</dbReference>
<proteinExistence type="predicted"/>
<dbReference type="AlphaFoldDB" id="A0A183TSR9"/>
<evidence type="ECO:0000313" key="3">
    <source>
        <dbReference type="WBParaSite" id="SSLN_0002024701-mRNA-1"/>
    </source>
</evidence>
<evidence type="ECO:0000313" key="1">
    <source>
        <dbReference type="EMBL" id="VDM05903.1"/>
    </source>
</evidence>
<sequence>MKSTEFSRVGQHQDWFDDNDADIINLIAEKNGLLKAYMDVRTDATKTDFLRCRRLVQQRLREMKDVWMVRRAEEIQGSGVTTLLTEQSQILKRWAKHFRSVLNCSSATSDAAIDQLPQVDTNNDLDLPPSLTETIRAVQQISSGKAPQPDAIPPEVYKHGGFRLMAELKTLPGDVAPRTSSPGFQRSDHRPICYNHGGISLLNIAGKIFVRILLNRLSGHLE</sequence>